<comment type="caution">
    <text evidence="4">The sequence shown here is derived from an EMBL/GenBank/DDBJ whole genome shotgun (WGS) entry which is preliminary data.</text>
</comment>
<dbReference type="GO" id="GO:0006753">
    <property type="term" value="P:nucleoside phosphate metabolic process"/>
    <property type="evidence" value="ECO:0007669"/>
    <property type="project" value="TreeGrafter"/>
</dbReference>
<accession>A0A3E2H8U4</accession>
<feature type="non-terminal residue" evidence="4">
    <location>
        <position position="1"/>
    </location>
</feature>
<keyword evidence="5" id="KW-1185">Reference proteome</keyword>
<dbReference type="InterPro" id="IPR000086">
    <property type="entry name" value="NUDIX_hydrolase_dom"/>
</dbReference>
<dbReference type="InterPro" id="IPR015797">
    <property type="entry name" value="NUDIX_hydrolase-like_dom_sf"/>
</dbReference>
<dbReference type="OrthoDB" id="10249920at2759"/>
<dbReference type="GO" id="GO:0005634">
    <property type="term" value="C:nucleus"/>
    <property type="evidence" value="ECO:0007669"/>
    <property type="project" value="TreeGrafter"/>
</dbReference>
<evidence type="ECO:0000313" key="5">
    <source>
        <dbReference type="Proteomes" id="UP000258309"/>
    </source>
</evidence>
<feature type="domain" description="Nudix hydrolase" evidence="3">
    <location>
        <begin position="51"/>
        <end position="193"/>
    </location>
</feature>
<dbReference type="OMA" id="NDPGLCN"/>
<dbReference type="InterPro" id="IPR020084">
    <property type="entry name" value="NUDIX_hydrolase_CS"/>
</dbReference>
<dbReference type="PROSITE" id="PS51462">
    <property type="entry name" value="NUDIX"/>
    <property type="match status" value="1"/>
</dbReference>
<dbReference type="PROSITE" id="PS00893">
    <property type="entry name" value="NUDIX_BOX"/>
    <property type="match status" value="1"/>
</dbReference>
<dbReference type="AlphaFoldDB" id="A0A3E2H8U4"/>
<dbReference type="STRING" id="5539.A0A3E2H8U4"/>
<dbReference type="EMBL" id="NCSJ02000119">
    <property type="protein sequence ID" value="RFU29727.1"/>
    <property type="molecule type" value="Genomic_DNA"/>
</dbReference>
<reference evidence="4 5" key="1">
    <citation type="submission" date="2018-05" db="EMBL/GenBank/DDBJ databases">
        <title>Draft genome sequence of Scytalidium lignicola DSM 105466, a ubiquitous saprotrophic fungus.</title>
        <authorList>
            <person name="Buettner E."/>
            <person name="Gebauer A.M."/>
            <person name="Hofrichter M."/>
            <person name="Liers C."/>
            <person name="Kellner H."/>
        </authorList>
    </citation>
    <scope>NUCLEOTIDE SEQUENCE [LARGE SCALE GENOMIC DNA]</scope>
    <source>
        <strain evidence="4 5">DSM 105466</strain>
    </source>
</reference>
<dbReference type="Gene3D" id="3.90.79.10">
    <property type="entry name" value="Nucleoside Triphosphate Pyrophosphohydrolase"/>
    <property type="match status" value="1"/>
</dbReference>
<evidence type="ECO:0000256" key="1">
    <source>
        <dbReference type="ARBA" id="ARBA00022801"/>
    </source>
</evidence>
<feature type="non-terminal residue" evidence="4">
    <location>
        <position position="208"/>
    </location>
</feature>
<evidence type="ECO:0000256" key="2">
    <source>
        <dbReference type="RuleBase" id="RU003476"/>
    </source>
</evidence>
<evidence type="ECO:0000259" key="3">
    <source>
        <dbReference type="PROSITE" id="PS51462"/>
    </source>
</evidence>
<sequence length="208" mass="23190">MSKPVAKVLSTTPLENKDAKWVNLVEIKYENIDGKIRRWEAAKRTTKPKGSLVDAVIIVAVLQKPTGPELLLQKQFRPPLNNITIELPAGLVDPNETPEECAVRELREETGYIGEAIPDRTGIRPVLFGAVGLSDSSSFMIHVKVDMEKSENQNPKPQLEDGEFIECFTVPLKDLYSECRKLYSEGFAIDGKVGSIAEGLEMSKLWHI</sequence>
<dbReference type="PANTHER" id="PTHR11839">
    <property type="entry name" value="UDP/ADP-SUGAR PYROPHOSPHATASE"/>
    <property type="match status" value="1"/>
</dbReference>
<dbReference type="SUPFAM" id="SSF55811">
    <property type="entry name" value="Nudix"/>
    <property type="match status" value="1"/>
</dbReference>
<dbReference type="PRINTS" id="PR00502">
    <property type="entry name" value="NUDIXFAMILY"/>
</dbReference>
<protein>
    <recommendedName>
        <fullName evidence="3">Nudix hydrolase domain-containing protein</fullName>
    </recommendedName>
</protein>
<dbReference type="GO" id="GO:0005829">
    <property type="term" value="C:cytosol"/>
    <property type="evidence" value="ECO:0007669"/>
    <property type="project" value="TreeGrafter"/>
</dbReference>
<evidence type="ECO:0000313" key="4">
    <source>
        <dbReference type="EMBL" id="RFU29727.1"/>
    </source>
</evidence>
<dbReference type="InterPro" id="IPR020476">
    <property type="entry name" value="Nudix_hydrolase"/>
</dbReference>
<gene>
    <name evidence="4" type="ORF">B7463_g6608</name>
</gene>
<dbReference type="GO" id="GO:0019693">
    <property type="term" value="P:ribose phosphate metabolic process"/>
    <property type="evidence" value="ECO:0007669"/>
    <property type="project" value="TreeGrafter"/>
</dbReference>
<dbReference type="PANTHER" id="PTHR11839:SF1">
    <property type="entry name" value="ADP-SUGAR PYROPHOSPHATASE"/>
    <property type="match status" value="1"/>
</dbReference>
<dbReference type="FunFam" id="3.90.79.10:FF:000016">
    <property type="entry name" value="ADP-sugar pyrophosphatase isoform X1"/>
    <property type="match status" value="1"/>
</dbReference>
<dbReference type="CDD" id="cd18888">
    <property type="entry name" value="NUDIX_ADPRase_Nudt5"/>
    <property type="match status" value="1"/>
</dbReference>
<comment type="similarity">
    <text evidence="2">Belongs to the Nudix hydrolase family.</text>
</comment>
<name>A0A3E2H8U4_SCYLI</name>
<dbReference type="Proteomes" id="UP000258309">
    <property type="component" value="Unassembled WGS sequence"/>
</dbReference>
<keyword evidence="1 2" id="KW-0378">Hydrolase</keyword>
<dbReference type="GO" id="GO:0047631">
    <property type="term" value="F:ADP-ribose diphosphatase activity"/>
    <property type="evidence" value="ECO:0007669"/>
    <property type="project" value="TreeGrafter"/>
</dbReference>
<proteinExistence type="inferred from homology"/>
<organism evidence="4 5">
    <name type="scientific">Scytalidium lignicola</name>
    <name type="common">Hyphomycete</name>
    <dbReference type="NCBI Taxonomy" id="5539"/>
    <lineage>
        <taxon>Eukaryota</taxon>
        <taxon>Fungi</taxon>
        <taxon>Dikarya</taxon>
        <taxon>Ascomycota</taxon>
        <taxon>Pezizomycotina</taxon>
        <taxon>Leotiomycetes</taxon>
        <taxon>Leotiomycetes incertae sedis</taxon>
        <taxon>Scytalidium</taxon>
    </lineage>
</organism>
<dbReference type="Pfam" id="PF00293">
    <property type="entry name" value="NUDIX"/>
    <property type="match status" value="1"/>
</dbReference>